<protein>
    <submittedName>
        <fullName evidence="13">ATP-binding cassette domain-containing protein</fullName>
    </submittedName>
</protein>
<feature type="transmembrane region" description="Helical" evidence="10">
    <location>
        <begin position="158"/>
        <end position="175"/>
    </location>
</feature>
<feature type="domain" description="ABC transporter" evidence="11">
    <location>
        <begin position="358"/>
        <end position="596"/>
    </location>
</feature>
<dbReference type="GO" id="GO:0016887">
    <property type="term" value="F:ATP hydrolysis activity"/>
    <property type="evidence" value="ECO:0007669"/>
    <property type="project" value="InterPro"/>
</dbReference>
<keyword evidence="8" id="KW-0445">Lipid transport</keyword>
<sequence length="613" mass="66674">MLQTAKKLYALLHPGDRSKVILLILLMIVTAFVQTAGVASIMPFLAVLSDPGMIEAKPWLSHAYNSLGFSSSTAFLQFLGIAAFIVFVTGTALQAFTQWAVTRYSSLQQYHLSYRLMDEYLRRPYEFYLLRNSGDLSKTVLQETGQAVATALLPAMRLLSYTLLAVSVVTLLIVVEPWLALGVATGLGAAYGTIYLLSKQWLSRIGKDRVAANRERFTTASEAFAGAKEIRLLGRERNYLERFGNPSRRFAMHQANVTLLSNLPQYAIEGAAFGGVLLLVLYLMSDGGIATALPLIGLYGLAGKQLIPAFQKIFSTIAVLRFNMPAVDAVLEDLDTTATPSPAQFEPDPTPLNPQCAIVLQDVTYRYPETDKAALEDLNINIPVNTTIGLVGSSGAGKSTLVDLILGLLKPESGEVRIDDTVLGPANIRNWQATLGYVPQSIFLADQSIAANIALGLPADRIDRQAVERAARLANLHDFVTQELPEGYDTIIGERGVRLSGGQRQRIGIARALYRDPSVLIFDEATSALDNTTERAVMEAIHNLSGSKTIILVAHRLTTVQSCDRILVLHEGKIVEQGNWESLISQGRIFQRLATGALGAAHGQEPHASAAER</sequence>
<evidence type="ECO:0000313" key="14">
    <source>
        <dbReference type="Proteomes" id="UP000599523"/>
    </source>
</evidence>
<evidence type="ECO:0000256" key="6">
    <source>
        <dbReference type="ARBA" id="ARBA00022840"/>
    </source>
</evidence>
<dbReference type="Gene3D" id="3.40.50.300">
    <property type="entry name" value="P-loop containing nucleotide triphosphate hydrolases"/>
    <property type="match status" value="1"/>
</dbReference>
<dbReference type="FunFam" id="3.40.50.300:FF:000221">
    <property type="entry name" value="Multidrug ABC transporter ATP-binding protein"/>
    <property type="match status" value="1"/>
</dbReference>
<dbReference type="GO" id="GO:0034040">
    <property type="term" value="F:ATPase-coupled lipid transmembrane transporter activity"/>
    <property type="evidence" value="ECO:0007669"/>
    <property type="project" value="TreeGrafter"/>
</dbReference>
<keyword evidence="2" id="KW-0813">Transport</keyword>
<dbReference type="InterPro" id="IPR003593">
    <property type="entry name" value="AAA+_ATPase"/>
</dbReference>
<dbReference type="InterPro" id="IPR036640">
    <property type="entry name" value="ABC1_TM_sf"/>
</dbReference>
<keyword evidence="14" id="KW-1185">Reference proteome</keyword>
<feature type="transmembrane region" description="Helical" evidence="10">
    <location>
        <begin position="74"/>
        <end position="96"/>
    </location>
</feature>
<evidence type="ECO:0000256" key="1">
    <source>
        <dbReference type="ARBA" id="ARBA00004651"/>
    </source>
</evidence>
<dbReference type="InterPro" id="IPR017871">
    <property type="entry name" value="ABC_transporter-like_CS"/>
</dbReference>
<keyword evidence="3" id="KW-1003">Cell membrane</keyword>
<dbReference type="InterPro" id="IPR011527">
    <property type="entry name" value="ABC1_TM_dom"/>
</dbReference>
<dbReference type="Pfam" id="PF00005">
    <property type="entry name" value="ABC_tran"/>
    <property type="match status" value="1"/>
</dbReference>
<dbReference type="AlphaFoldDB" id="A0A972FGB0"/>
<keyword evidence="7 10" id="KW-1133">Transmembrane helix</keyword>
<feature type="transmembrane region" description="Helical" evidence="10">
    <location>
        <begin position="20"/>
        <end position="48"/>
    </location>
</feature>
<dbReference type="GO" id="GO:0005886">
    <property type="term" value="C:plasma membrane"/>
    <property type="evidence" value="ECO:0007669"/>
    <property type="project" value="UniProtKB-SubCell"/>
</dbReference>
<dbReference type="PROSITE" id="PS50893">
    <property type="entry name" value="ABC_TRANSPORTER_2"/>
    <property type="match status" value="1"/>
</dbReference>
<dbReference type="GO" id="GO:0140359">
    <property type="term" value="F:ABC-type transporter activity"/>
    <property type="evidence" value="ECO:0007669"/>
    <property type="project" value="InterPro"/>
</dbReference>
<evidence type="ECO:0000256" key="10">
    <source>
        <dbReference type="SAM" id="Phobius"/>
    </source>
</evidence>
<dbReference type="Pfam" id="PF00664">
    <property type="entry name" value="ABC_membrane"/>
    <property type="match status" value="1"/>
</dbReference>
<evidence type="ECO:0000259" key="12">
    <source>
        <dbReference type="PROSITE" id="PS50929"/>
    </source>
</evidence>
<dbReference type="RefSeq" id="WP_168986610.1">
    <property type="nucleotide sequence ID" value="NZ_CAWPHM010000319.1"/>
</dbReference>
<feature type="transmembrane region" description="Helical" evidence="10">
    <location>
        <begin position="181"/>
        <end position="198"/>
    </location>
</feature>
<gene>
    <name evidence="13" type="ORF">GPA21_02350</name>
</gene>
<dbReference type="Gene3D" id="1.20.1560.10">
    <property type="entry name" value="ABC transporter type 1, transmembrane domain"/>
    <property type="match status" value="1"/>
</dbReference>
<dbReference type="InterPro" id="IPR003439">
    <property type="entry name" value="ABC_transporter-like_ATP-bd"/>
</dbReference>
<reference evidence="13" key="1">
    <citation type="submission" date="2019-12" db="EMBL/GenBank/DDBJ databases">
        <title>Comparative genomics gives insights into the taxonomy of the Azoarcus-Aromatoleum group and reveals separate origins of nif in the plant-associated Azoarcus and non-plant-associated Aromatoleum sub-groups.</title>
        <authorList>
            <person name="Lafos M."/>
            <person name="Maluk M."/>
            <person name="Batista M."/>
            <person name="Junghare M."/>
            <person name="Carmona M."/>
            <person name="Faoro H."/>
            <person name="Cruz L.M."/>
            <person name="Battistoni F."/>
            <person name="De Souza E."/>
            <person name="Pedrosa F."/>
            <person name="Chen W.-M."/>
            <person name="Poole P.S."/>
            <person name="Dixon R.A."/>
            <person name="James E.K."/>
        </authorList>
    </citation>
    <scope>NUCLEOTIDE SEQUENCE</scope>
    <source>
        <strain evidence="13">NSC3</strain>
    </source>
</reference>
<keyword evidence="9 10" id="KW-0472">Membrane</keyword>
<dbReference type="PROSITE" id="PS50929">
    <property type="entry name" value="ABC_TM1F"/>
    <property type="match status" value="1"/>
</dbReference>
<organism evidence="13 14">
    <name type="scientific">Azoarcus taiwanensis</name>
    <dbReference type="NCBI Taxonomy" id="666964"/>
    <lineage>
        <taxon>Bacteria</taxon>
        <taxon>Pseudomonadati</taxon>
        <taxon>Pseudomonadota</taxon>
        <taxon>Betaproteobacteria</taxon>
        <taxon>Rhodocyclales</taxon>
        <taxon>Zoogloeaceae</taxon>
        <taxon>Azoarcus</taxon>
    </lineage>
</organism>
<evidence type="ECO:0000313" key="13">
    <source>
        <dbReference type="EMBL" id="NMG01816.1"/>
    </source>
</evidence>
<dbReference type="Proteomes" id="UP000599523">
    <property type="component" value="Unassembled WGS sequence"/>
</dbReference>
<evidence type="ECO:0000256" key="9">
    <source>
        <dbReference type="ARBA" id="ARBA00023136"/>
    </source>
</evidence>
<dbReference type="PANTHER" id="PTHR24221:SF632">
    <property type="entry name" value="ATP-DEPENDENT LIPID A-CORE FLIPPASE"/>
    <property type="match status" value="1"/>
</dbReference>
<evidence type="ECO:0000256" key="7">
    <source>
        <dbReference type="ARBA" id="ARBA00022989"/>
    </source>
</evidence>
<comment type="subcellular location">
    <subcellularLocation>
        <location evidence="1">Cell membrane</location>
        <topology evidence="1">Multi-pass membrane protein</topology>
    </subcellularLocation>
</comment>
<evidence type="ECO:0000256" key="3">
    <source>
        <dbReference type="ARBA" id="ARBA00022475"/>
    </source>
</evidence>
<keyword evidence="5" id="KW-0547">Nucleotide-binding</keyword>
<evidence type="ECO:0000256" key="8">
    <source>
        <dbReference type="ARBA" id="ARBA00023055"/>
    </source>
</evidence>
<dbReference type="PROSITE" id="PS00211">
    <property type="entry name" value="ABC_TRANSPORTER_1"/>
    <property type="match status" value="1"/>
</dbReference>
<proteinExistence type="predicted"/>
<keyword evidence="6 13" id="KW-0067">ATP-binding</keyword>
<evidence type="ECO:0000256" key="2">
    <source>
        <dbReference type="ARBA" id="ARBA00022448"/>
    </source>
</evidence>
<dbReference type="SMART" id="SM00382">
    <property type="entry name" value="AAA"/>
    <property type="match status" value="1"/>
</dbReference>
<dbReference type="GO" id="GO:0005524">
    <property type="term" value="F:ATP binding"/>
    <property type="evidence" value="ECO:0007669"/>
    <property type="project" value="UniProtKB-KW"/>
</dbReference>
<evidence type="ECO:0000256" key="4">
    <source>
        <dbReference type="ARBA" id="ARBA00022692"/>
    </source>
</evidence>
<dbReference type="SUPFAM" id="SSF52540">
    <property type="entry name" value="P-loop containing nucleoside triphosphate hydrolases"/>
    <property type="match status" value="1"/>
</dbReference>
<dbReference type="InterPro" id="IPR039421">
    <property type="entry name" value="Type_1_exporter"/>
</dbReference>
<keyword evidence="4 10" id="KW-0812">Transmembrane</keyword>
<dbReference type="SUPFAM" id="SSF90123">
    <property type="entry name" value="ABC transporter transmembrane region"/>
    <property type="match status" value="1"/>
</dbReference>
<name>A0A972FGB0_9RHOO</name>
<comment type="caution">
    <text evidence="13">The sequence shown here is derived from an EMBL/GenBank/DDBJ whole genome shotgun (WGS) entry which is preliminary data.</text>
</comment>
<accession>A0A972FGB0</accession>
<dbReference type="InterPro" id="IPR027417">
    <property type="entry name" value="P-loop_NTPase"/>
</dbReference>
<evidence type="ECO:0000259" key="11">
    <source>
        <dbReference type="PROSITE" id="PS50893"/>
    </source>
</evidence>
<evidence type="ECO:0000256" key="5">
    <source>
        <dbReference type="ARBA" id="ARBA00022741"/>
    </source>
</evidence>
<feature type="domain" description="ABC transmembrane type-1" evidence="12">
    <location>
        <begin position="21"/>
        <end position="289"/>
    </location>
</feature>
<dbReference type="EMBL" id="WTVM01000008">
    <property type="protein sequence ID" value="NMG01816.1"/>
    <property type="molecule type" value="Genomic_DNA"/>
</dbReference>
<dbReference type="PANTHER" id="PTHR24221">
    <property type="entry name" value="ATP-BINDING CASSETTE SUB-FAMILY B"/>
    <property type="match status" value="1"/>
</dbReference>